<evidence type="ECO:0000256" key="1">
    <source>
        <dbReference type="SAM" id="Coils"/>
    </source>
</evidence>
<sequence length="318" mass="34820">MAPTQRNNSTQSPAATQQTGVGTQTAPSSTNTSQRRPGRAKGAQGYTSADCTALVKAVDKHVLPLGANKWAIVHERYSKYALKNGQAIREQDSVKNKFCALVNLNKPTGDPDCPTWVENSNLTKDQSESNSARASAVPLCFSPYARGSTGLRTGPHRHTPSQLTSNSQRGTLNCSGSQLAPGGNLEQALLNHLDPATRKKRDYENGMSRFYSMQLHDVNKTIESLQEKINQLKHVEQQKVADLQEKVTKLKIKNQALKSKMEFMQMSPAMYATHNRFNSQPIPFPPLGSSHIGRLATSNQVHEGPAYPFDPTLSNLGP</sequence>
<accession>A0A2N5VGF9</accession>
<feature type="compositionally biased region" description="Polar residues" evidence="2">
    <location>
        <begin position="160"/>
        <end position="170"/>
    </location>
</feature>
<feature type="compositionally biased region" description="Low complexity" evidence="2">
    <location>
        <begin position="14"/>
        <end position="26"/>
    </location>
</feature>
<proteinExistence type="predicted"/>
<name>A0A2N5VGF9_9BASI</name>
<dbReference type="Pfam" id="PF20681">
    <property type="entry name" value="DUF6818"/>
    <property type="match status" value="1"/>
</dbReference>
<dbReference type="AlphaFoldDB" id="A0A2N5VGF9"/>
<dbReference type="PANTHER" id="PTHR34409">
    <property type="entry name" value="SET DOMAIN-CONTAINING PROTEIN"/>
    <property type="match status" value="1"/>
</dbReference>
<dbReference type="InterPro" id="IPR049203">
    <property type="entry name" value="DUF6818"/>
</dbReference>
<dbReference type="EMBL" id="PGCJ01000098">
    <property type="protein sequence ID" value="PLW49067.1"/>
    <property type="molecule type" value="Genomic_DNA"/>
</dbReference>
<protein>
    <recommendedName>
        <fullName evidence="3">DUF6818 domain-containing protein</fullName>
    </recommendedName>
</protein>
<evidence type="ECO:0000313" key="4">
    <source>
        <dbReference type="EMBL" id="PLW49067.1"/>
    </source>
</evidence>
<reference evidence="4 5" key="1">
    <citation type="submission" date="2017-11" db="EMBL/GenBank/DDBJ databases">
        <title>De novo assembly and phasing of dikaryotic genomes from two isolates of Puccinia coronata f. sp. avenae, the causal agent of oat crown rust.</title>
        <authorList>
            <person name="Miller M.E."/>
            <person name="Zhang Y."/>
            <person name="Omidvar V."/>
            <person name="Sperschneider J."/>
            <person name="Schwessinger B."/>
            <person name="Raley C."/>
            <person name="Palmer J.M."/>
            <person name="Garnica D."/>
            <person name="Upadhyaya N."/>
            <person name="Rathjen J."/>
            <person name="Taylor J.M."/>
            <person name="Park R.F."/>
            <person name="Dodds P.N."/>
            <person name="Hirsch C.D."/>
            <person name="Kianian S.F."/>
            <person name="Figueroa M."/>
        </authorList>
    </citation>
    <scope>NUCLEOTIDE SEQUENCE [LARGE SCALE GENOMIC DNA]</scope>
    <source>
        <strain evidence="4">12NC29</strain>
    </source>
</reference>
<feature type="coiled-coil region" evidence="1">
    <location>
        <begin position="215"/>
        <end position="260"/>
    </location>
</feature>
<feature type="compositionally biased region" description="Polar residues" evidence="2">
    <location>
        <begin position="1"/>
        <end position="13"/>
    </location>
</feature>
<dbReference type="PANTHER" id="PTHR34409:SF1">
    <property type="entry name" value="MYB-LIKE DOMAIN-CONTAINING PROTEIN"/>
    <property type="match status" value="1"/>
</dbReference>
<evidence type="ECO:0000256" key="2">
    <source>
        <dbReference type="SAM" id="MobiDB-lite"/>
    </source>
</evidence>
<dbReference type="Proteomes" id="UP000235388">
    <property type="component" value="Unassembled WGS sequence"/>
</dbReference>
<dbReference type="OrthoDB" id="99432at2759"/>
<evidence type="ECO:0000259" key="3">
    <source>
        <dbReference type="Pfam" id="PF20681"/>
    </source>
</evidence>
<keyword evidence="5" id="KW-1185">Reference proteome</keyword>
<gene>
    <name evidence="4" type="ORF">PCANC_12158</name>
</gene>
<dbReference type="STRING" id="200324.A0A2N5VGF9"/>
<feature type="domain" description="DUF6818" evidence="3">
    <location>
        <begin position="64"/>
        <end position="125"/>
    </location>
</feature>
<evidence type="ECO:0000313" key="5">
    <source>
        <dbReference type="Proteomes" id="UP000235388"/>
    </source>
</evidence>
<feature type="region of interest" description="Disordered" evidence="2">
    <location>
        <begin position="1"/>
        <end position="46"/>
    </location>
</feature>
<organism evidence="4 5">
    <name type="scientific">Puccinia coronata f. sp. avenae</name>
    <dbReference type="NCBI Taxonomy" id="200324"/>
    <lineage>
        <taxon>Eukaryota</taxon>
        <taxon>Fungi</taxon>
        <taxon>Dikarya</taxon>
        <taxon>Basidiomycota</taxon>
        <taxon>Pucciniomycotina</taxon>
        <taxon>Pucciniomycetes</taxon>
        <taxon>Pucciniales</taxon>
        <taxon>Pucciniaceae</taxon>
        <taxon>Puccinia</taxon>
    </lineage>
</organism>
<keyword evidence="1" id="KW-0175">Coiled coil</keyword>
<comment type="caution">
    <text evidence="4">The sequence shown here is derived from an EMBL/GenBank/DDBJ whole genome shotgun (WGS) entry which is preliminary data.</text>
</comment>
<feature type="region of interest" description="Disordered" evidence="2">
    <location>
        <begin position="150"/>
        <end position="170"/>
    </location>
</feature>